<protein>
    <submittedName>
        <fullName evidence="1">Uncharacterized protein</fullName>
    </submittedName>
</protein>
<organism evidence="1 2">
    <name type="scientific">Gilliamella apis</name>
    <dbReference type="NCBI Taxonomy" id="1970738"/>
    <lineage>
        <taxon>Bacteria</taxon>
        <taxon>Pseudomonadati</taxon>
        <taxon>Pseudomonadota</taxon>
        <taxon>Gammaproteobacteria</taxon>
        <taxon>Orbales</taxon>
        <taxon>Orbaceae</taxon>
        <taxon>Gilliamella</taxon>
    </lineage>
</organism>
<dbReference type="OrthoDB" id="7065098at2"/>
<comment type="caution">
    <text evidence="1">The sequence shown here is derived from an EMBL/GenBank/DDBJ whole genome shotgun (WGS) entry which is preliminary data.</text>
</comment>
<dbReference type="AlphaFoldDB" id="A0A242NTC1"/>
<reference evidence="1 2" key="1">
    <citation type="submission" date="2017-03" db="EMBL/GenBank/DDBJ databases">
        <title>Comparative genomics of honeybee gut symbionts reveal geographically distinct and subgroup specific antibiotic resistance.</title>
        <authorList>
            <person name="Ludvigsen J."/>
            <person name="Porcellato D."/>
            <person name="Labee-Lund T.M."/>
            <person name="Amdam G.V."/>
            <person name="Rudi K."/>
        </authorList>
    </citation>
    <scope>NUCLEOTIDE SEQUENCE [LARGE SCALE GENOMIC DNA]</scope>
    <source>
        <strain evidence="1 2">A-4-12</strain>
    </source>
</reference>
<dbReference type="RefSeq" id="WP_086320810.1">
    <property type="nucleotide sequence ID" value="NZ_CP132383.1"/>
</dbReference>
<dbReference type="EMBL" id="NASK01000099">
    <property type="protein sequence ID" value="OTQ48921.1"/>
    <property type="molecule type" value="Genomic_DNA"/>
</dbReference>
<accession>A0A242NTC1</accession>
<name>A0A242NTC1_9GAMM</name>
<gene>
    <name evidence="1" type="ORF">B6D06_08340</name>
</gene>
<evidence type="ECO:0000313" key="2">
    <source>
        <dbReference type="Proteomes" id="UP000194968"/>
    </source>
</evidence>
<sequence length="131" mass="14728">MKLQFKHKKSNCNKLSNHLSDLFNKLINNNPQACETNEIAQGFGEFGLSITNPIPVNSIQGIEDYLSHLRLNNGAKISWKRIGSTGADNISNVIDIYEIMTYKGETITDLYISPYHLKTSNKAPKGFKILK</sequence>
<proteinExistence type="predicted"/>
<dbReference type="Proteomes" id="UP000194968">
    <property type="component" value="Unassembled WGS sequence"/>
</dbReference>
<evidence type="ECO:0000313" key="1">
    <source>
        <dbReference type="EMBL" id="OTQ48921.1"/>
    </source>
</evidence>